<dbReference type="EMBL" id="JANPWB010000007">
    <property type="protein sequence ID" value="KAJ1171387.1"/>
    <property type="molecule type" value="Genomic_DNA"/>
</dbReference>
<dbReference type="AlphaFoldDB" id="A0AAV7T4Q2"/>
<name>A0AAV7T4Q2_PLEWA</name>
<dbReference type="Proteomes" id="UP001066276">
    <property type="component" value="Chromosome 4_1"/>
</dbReference>
<protein>
    <submittedName>
        <fullName evidence="2">Uncharacterized protein</fullName>
    </submittedName>
</protein>
<reference evidence="2" key="1">
    <citation type="journal article" date="2022" name="bioRxiv">
        <title>Sequencing and chromosome-scale assembly of the giantPleurodeles waltlgenome.</title>
        <authorList>
            <person name="Brown T."/>
            <person name="Elewa A."/>
            <person name="Iarovenko S."/>
            <person name="Subramanian E."/>
            <person name="Araus A.J."/>
            <person name="Petzold A."/>
            <person name="Susuki M."/>
            <person name="Suzuki K.-i.T."/>
            <person name="Hayashi T."/>
            <person name="Toyoda A."/>
            <person name="Oliveira C."/>
            <person name="Osipova E."/>
            <person name="Leigh N.D."/>
            <person name="Simon A."/>
            <person name="Yun M.H."/>
        </authorList>
    </citation>
    <scope>NUCLEOTIDE SEQUENCE</scope>
    <source>
        <strain evidence="2">20211129_DDA</strain>
        <tissue evidence="2">Liver</tissue>
    </source>
</reference>
<evidence type="ECO:0000313" key="2">
    <source>
        <dbReference type="EMBL" id="KAJ1171387.1"/>
    </source>
</evidence>
<keyword evidence="1" id="KW-0175">Coiled coil</keyword>
<accession>A0AAV7T4Q2</accession>
<proteinExistence type="predicted"/>
<organism evidence="2 3">
    <name type="scientific">Pleurodeles waltl</name>
    <name type="common">Iberian ribbed newt</name>
    <dbReference type="NCBI Taxonomy" id="8319"/>
    <lineage>
        <taxon>Eukaryota</taxon>
        <taxon>Metazoa</taxon>
        <taxon>Chordata</taxon>
        <taxon>Craniata</taxon>
        <taxon>Vertebrata</taxon>
        <taxon>Euteleostomi</taxon>
        <taxon>Amphibia</taxon>
        <taxon>Batrachia</taxon>
        <taxon>Caudata</taxon>
        <taxon>Salamandroidea</taxon>
        <taxon>Salamandridae</taxon>
        <taxon>Pleurodelinae</taxon>
        <taxon>Pleurodeles</taxon>
    </lineage>
</organism>
<sequence>MGRTKGKHLDSEGASMTENCVPATAMDPPLDKLDVILKEIRESPLAIEQRLGSITTELGILKDDERKLADRVKQTVTDIVTLLPSQKDSVNAIQQLQNQVETLQERVEDPQQHPYNWPSEGYGGTRCHTLCGYLAENYTDHGIIGSFHVRESAPIPRQETPARGAGPIHCCPRVKLQGS</sequence>
<gene>
    <name evidence="2" type="ORF">NDU88_003250</name>
</gene>
<keyword evidence="3" id="KW-1185">Reference proteome</keyword>
<dbReference type="SUPFAM" id="SSF58100">
    <property type="entry name" value="Bacterial hemolysins"/>
    <property type="match status" value="1"/>
</dbReference>
<feature type="coiled-coil region" evidence="1">
    <location>
        <begin position="86"/>
        <end position="113"/>
    </location>
</feature>
<evidence type="ECO:0000313" key="3">
    <source>
        <dbReference type="Proteomes" id="UP001066276"/>
    </source>
</evidence>
<evidence type="ECO:0000256" key="1">
    <source>
        <dbReference type="SAM" id="Coils"/>
    </source>
</evidence>
<comment type="caution">
    <text evidence="2">The sequence shown here is derived from an EMBL/GenBank/DDBJ whole genome shotgun (WGS) entry which is preliminary data.</text>
</comment>